<name>A0A4U3FBZ9_9GAMM</name>
<evidence type="ECO:0000313" key="2">
    <source>
        <dbReference type="Proteomes" id="UP000306393"/>
    </source>
</evidence>
<protein>
    <submittedName>
        <fullName evidence="1">Uncharacterized protein</fullName>
    </submittedName>
</protein>
<sequence length="123" mass="14436">MKRILIIIEYFYTYIYLRYVSDKYLPDYKLKKINLVTSIKSTEHTLAITININALILKCLFLNSHANIPVSNRIMSGENHPLQQRNTAWYPQGRLRSYGCSPKITACDVIKNKRKQHDHNKPL</sequence>
<accession>A0A4U3FBZ9</accession>
<evidence type="ECO:0000313" key="1">
    <source>
        <dbReference type="EMBL" id="TKJ90345.1"/>
    </source>
</evidence>
<dbReference type="EMBL" id="QGAC01000009">
    <property type="protein sequence ID" value="TKJ90345.1"/>
    <property type="molecule type" value="Genomic_DNA"/>
</dbReference>
<organism evidence="1 2">
    <name type="scientific">Erwinia persicina</name>
    <dbReference type="NCBI Taxonomy" id="55211"/>
    <lineage>
        <taxon>Bacteria</taxon>
        <taxon>Pseudomonadati</taxon>
        <taxon>Pseudomonadota</taxon>
        <taxon>Gammaproteobacteria</taxon>
        <taxon>Enterobacterales</taxon>
        <taxon>Erwiniaceae</taxon>
        <taxon>Erwinia</taxon>
    </lineage>
</organism>
<dbReference type="Proteomes" id="UP000306393">
    <property type="component" value="Unassembled WGS sequence"/>
</dbReference>
<proteinExistence type="predicted"/>
<gene>
    <name evidence="1" type="ORF">EpCFBP13511_10765</name>
</gene>
<reference evidence="1 2" key="1">
    <citation type="journal article" date="2019" name="Sci. Rep.">
        <title>Differences in resource use lead to coexistence of seed-transmitted microbial populations.</title>
        <authorList>
            <person name="Torres-Cortes G."/>
            <person name="Garcia B.J."/>
            <person name="Compant S."/>
            <person name="Rezki S."/>
            <person name="Jones P."/>
            <person name="Preveaux A."/>
            <person name="Briand M."/>
            <person name="Roulet A."/>
            <person name="Bouchez O."/>
            <person name="Jacobson D."/>
            <person name="Barret M."/>
        </authorList>
    </citation>
    <scope>NUCLEOTIDE SEQUENCE [LARGE SCALE GENOMIC DNA]</scope>
    <source>
        <strain evidence="1 2">CFBP13511</strain>
    </source>
</reference>
<dbReference type="AlphaFoldDB" id="A0A4U3FBZ9"/>
<comment type="caution">
    <text evidence="1">The sequence shown here is derived from an EMBL/GenBank/DDBJ whole genome shotgun (WGS) entry which is preliminary data.</text>
</comment>